<sequence>MNNIQRILFLIGISFCGYAQKTGINYQAVILDPNPIAMPGNNYSGQPLAKSLVQIRFSLLKGTTLEYQETHQTQTDEYGLINLTIGKGVKLSSTTFDDIRWSDTLKTLQVEVKFPSSASYTEISRNSLNYSPYALYAKSVDYQNIQGKPAGLSYFSNDAGLLNQADLAALRLEIKNQINQIILNDVPLASDILPGKIKLSGDLSGLATAPLIKDDAISHNKITNGAIHGPKLRDSSIVDQKIAFGINPAKVGLDLVDNTSDLNKPISTATQTGLDLKADKSELNAKAPLLSPTFTGIVSGISASMVGLFNVDNTSDESKPISAATQTALDLKASIASVDLKANSTDLAFKADLSDLNLKAPIASPTFTGTVSGITATMVGLSNVNNTSDQAKPINVATQTALDLKASIISLNQKANATDVALKADIIDLNLKAPIASPTFTGTVGGVSAAMVGLTHVDNTSDANKPISTATQTALDLKANSTDLVAGLATKAGTASPTFTGIVSGITASMVGLGNVNNTSDANKPVSTAVQTALDLKGSVKKVNGVAPDINGDIAISLGRNYTGLYNNGNISISGTPVGGDIFIVSSDPVGANNGRTFIYVSPNWNEITNNIGTTDARYVQLAGSTLQGNLVFPTGKKITLTDLPSLSTDAANMAYVDASKTIDATSLVNGKIRLAGDLTGTASNPEIANSAITDAKVANGISPTKVGLGNVNNTSDLLKPISTATQVALDAKANNTALSLKAPIDSPTFTGTISGITKTMVGLGNIDNTTDLLKPVSNATQSALDLKATITALNLKANSTDLALKADIADLNLKAPIASPTFTGTVAGITKAMIGLTNVDNTTDLLKPISSATQTALNLKVSLTGIETLTNKTLTSPVFTSPTLGTPASGLATNLTGLPLSSGVTGILPVSNGGTGVNTLSGLVKGNGSSAMTVAINGTDFSLVREVSDEYTATVGQTVFALTQTKSANTLMRLYINGVRISKTAFSLSGTTFTYLPANNETYTLITGDRIQIDYYY</sequence>
<evidence type="ECO:0000313" key="2">
    <source>
        <dbReference type="Proteomes" id="UP001623553"/>
    </source>
</evidence>
<comment type="caution">
    <text evidence="1">The sequence shown here is derived from an EMBL/GenBank/DDBJ whole genome shotgun (WGS) entry which is preliminary data.</text>
</comment>
<dbReference type="RefSeq" id="WP_406799559.1">
    <property type="nucleotide sequence ID" value="NZ_JBEWZF010000001.1"/>
</dbReference>
<protein>
    <submittedName>
        <fullName evidence="1">Uncharacterized protein</fullName>
    </submittedName>
</protein>
<dbReference type="EMBL" id="JBEWZF010000001">
    <property type="protein sequence ID" value="MFL0297576.1"/>
    <property type="molecule type" value="Genomic_DNA"/>
</dbReference>
<evidence type="ECO:0000313" key="1">
    <source>
        <dbReference type="EMBL" id="MFL0297576.1"/>
    </source>
</evidence>
<gene>
    <name evidence="1" type="ORF">AAE961_01680</name>
</gene>
<reference evidence="1 2" key="1">
    <citation type="submission" date="2024-07" db="EMBL/GenBank/DDBJ databases">
        <authorList>
            <person name="Pitt A."/>
            <person name="Hahn M.W."/>
        </authorList>
    </citation>
    <scope>NUCLEOTIDE SEQUENCE [LARGE SCALE GENOMIC DNA]</scope>
    <source>
        <strain evidence="1 2">2-BAHN-186B</strain>
    </source>
</reference>
<dbReference type="Pfam" id="PF19264">
    <property type="entry name" value="DUF5907"/>
    <property type="match status" value="2"/>
</dbReference>
<keyword evidence="2" id="KW-1185">Reference proteome</keyword>
<accession>A0ABW8TZI2</accession>
<dbReference type="Proteomes" id="UP001623553">
    <property type="component" value="Unassembled WGS sequence"/>
</dbReference>
<dbReference type="InterPro" id="IPR045571">
    <property type="entry name" value="DUF5907"/>
</dbReference>
<name>A0ABW8TZI2_9BACT</name>
<organism evidence="1 2">
    <name type="scientific">Aquirufa novilacunae</name>
    <dbReference type="NCBI Taxonomy" id="3139305"/>
    <lineage>
        <taxon>Bacteria</taxon>
        <taxon>Pseudomonadati</taxon>
        <taxon>Bacteroidota</taxon>
        <taxon>Cytophagia</taxon>
        <taxon>Cytophagales</taxon>
        <taxon>Flectobacillaceae</taxon>
        <taxon>Aquirufa</taxon>
    </lineage>
</organism>
<proteinExistence type="predicted"/>